<accession>E0XQ19</accession>
<protein>
    <submittedName>
        <fullName evidence="1">Uncharacterized protein</fullName>
    </submittedName>
</protein>
<dbReference type="AlphaFoldDB" id="E0XQ19"/>
<reference evidence="1" key="1">
    <citation type="journal article" date="2011" name="Environ. Microbiol.">
        <title>Time-series analyses of Monterey Bay coastal microbial picoplankton using a 'genome proxy' microarray.</title>
        <authorList>
            <person name="Rich V.I."/>
            <person name="Pham V.D."/>
            <person name="Eppley J."/>
            <person name="Shi Y."/>
            <person name="DeLong E.F."/>
        </authorList>
    </citation>
    <scope>NUCLEOTIDE SEQUENCE</scope>
</reference>
<sequence>MEIHIVRQGCKRFHDPHGSLLQECMIDLAGISMQITHDLGTGVRLLQRAEPTVNRFVVPPHSTWKVTAARPDRIPPSNRVIVGAFEVFDPFNDGSVVAWHIQISEYLERECGCKGRGQRHAQIGFDAMPEAPIIVLEGSQLG</sequence>
<proteinExistence type="predicted"/>
<organism evidence="1">
    <name type="scientific">uncultured bacterium HF4000_05M23</name>
    <dbReference type="NCBI Taxonomy" id="542534"/>
    <lineage>
        <taxon>Bacteria</taxon>
        <taxon>environmental samples</taxon>
    </lineage>
</organism>
<dbReference type="EMBL" id="GU474839">
    <property type="protein sequence ID" value="ADI16510.1"/>
    <property type="molecule type" value="Genomic_DNA"/>
</dbReference>
<name>E0XQ19_9BACT</name>
<evidence type="ECO:0000313" key="1">
    <source>
        <dbReference type="EMBL" id="ADI16510.1"/>
    </source>
</evidence>